<evidence type="ECO:0000313" key="2">
    <source>
        <dbReference type="Proteomes" id="UP000887578"/>
    </source>
</evidence>
<proteinExistence type="predicted"/>
<evidence type="ECO:0000256" key="1">
    <source>
        <dbReference type="SAM" id="MobiDB-lite"/>
    </source>
</evidence>
<feature type="region of interest" description="Disordered" evidence="1">
    <location>
        <begin position="139"/>
        <end position="193"/>
    </location>
</feature>
<sequence length="295" mass="32837">MVPHRWLLEPTHVAGTLFLEKDFVQIEKKDVPYSFNCMNSSLEEIPPLYHIIIEDKKTKIVAADGEYLKECKLLYDEVAVAGVVTKKHKAFAKGIAQTLHAIIDAMQRTIQQPVDNDTAASVPVSADIASISSVQPAKEVSELSSNEQQEQSSIAKNGAAEVVIEEPAKEQYVNGNEKSPFCNPNEKKQDEEDDPERLLIAENVLASGGGAKGKEKPAKEISKVQQKQSSMLQLLPQLIEIHSLNDETYRGNFGGVSMKQLVKNLKKTDIKTRETPVYKDTYPLMDEMKLFVEVV</sequence>
<organism evidence="2 3">
    <name type="scientific">Panagrolaimus davidi</name>
    <dbReference type="NCBI Taxonomy" id="227884"/>
    <lineage>
        <taxon>Eukaryota</taxon>
        <taxon>Metazoa</taxon>
        <taxon>Ecdysozoa</taxon>
        <taxon>Nematoda</taxon>
        <taxon>Chromadorea</taxon>
        <taxon>Rhabditida</taxon>
        <taxon>Tylenchina</taxon>
        <taxon>Panagrolaimomorpha</taxon>
        <taxon>Panagrolaimoidea</taxon>
        <taxon>Panagrolaimidae</taxon>
        <taxon>Panagrolaimus</taxon>
    </lineage>
</organism>
<dbReference type="AlphaFoldDB" id="A0A914QDU9"/>
<evidence type="ECO:0000313" key="3">
    <source>
        <dbReference type="WBParaSite" id="PDA_v2.g27536.t1"/>
    </source>
</evidence>
<dbReference type="WBParaSite" id="PDA_v2.g27536.t1">
    <property type="protein sequence ID" value="PDA_v2.g27536.t1"/>
    <property type="gene ID" value="PDA_v2.g27536"/>
</dbReference>
<dbReference type="Proteomes" id="UP000887578">
    <property type="component" value="Unplaced"/>
</dbReference>
<protein>
    <submittedName>
        <fullName evidence="3">Uncharacterized protein</fullName>
    </submittedName>
</protein>
<accession>A0A914QDU9</accession>
<name>A0A914QDU9_9BILA</name>
<feature type="compositionally biased region" description="Low complexity" evidence="1">
    <location>
        <begin position="142"/>
        <end position="153"/>
    </location>
</feature>
<keyword evidence="2" id="KW-1185">Reference proteome</keyword>
<reference evidence="3" key="1">
    <citation type="submission" date="2022-11" db="UniProtKB">
        <authorList>
            <consortium name="WormBaseParasite"/>
        </authorList>
    </citation>
    <scope>IDENTIFICATION</scope>
</reference>